<evidence type="ECO:0000313" key="2">
    <source>
        <dbReference type="EMBL" id="VAX15635.1"/>
    </source>
</evidence>
<gene>
    <name evidence="2" type="ORF">MNBD_NITROSPINAE01-1046</name>
</gene>
<dbReference type="Pfam" id="PF13624">
    <property type="entry name" value="SurA_N_3"/>
    <property type="match status" value="1"/>
</dbReference>
<dbReference type="GO" id="GO:0003755">
    <property type="term" value="F:peptidyl-prolyl cis-trans isomerase activity"/>
    <property type="evidence" value="ECO:0007669"/>
    <property type="project" value="InterPro"/>
</dbReference>
<evidence type="ECO:0000259" key="1">
    <source>
        <dbReference type="PROSITE" id="PS50198"/>
    </source>
</evidence>
<dbReference type="InterPro" id="IPR000297">
    <property type="entry name" value="PPIase_PpiC"/>
</dbReference>
<reference evidence="2" key="1">
    <citation type="submission" date="2018-06" db="EMBL/GenBank/DDBJ databases">
        <authorList>
            <person name="Zhirakovskaya E."/>
        </authorList>
    </citation>
    <scope>NUCLEOTIDE SEQUENCE</scope>
</reference>
<dbReference type="EMBL" id="UOGC01000017">
    <property type="protein sequence ID" value="VAX15635.1"/>
    <property type="molecule type" value="Genomic_DNA"/>
</dbReference>
<dbReference type="Pfam" id="PF00639">
    <property type="entry name" value="Rotamase"/>
    <property type="match status" value="1"/>
</dbReference>
<dbReference type="InterPro" id="IPR050245">
    <property type="entry name" value="PrsA_foldase"/>
</dbReference>
<dbReference type="PANTHER" id="PTHR47245">
    <property type="entry name" value="PEPTIDYLPROLYL ISOMERASE"/>
    <property type="match status" value="1"/>
</dbReference>
<dbReference type="PANTHER" id="PTHR47245:SF2">
    <property type="entry name" value="PEPTIDYL-PROLYL CIS-TRANS ISOMERASE HP_0175-RELATED"/>
    <property type="match status" value="1"/>
</dbReference>
<dbReference type="InterPro" id="IPR027304">
    <property type="entry name" value="Trigger_fact/SurA_dom_sf"/>
</dbReference>
<dbReference type="InterPro" id="IPR046357">
    <property type="entry name" value="PPIase_dom_sf"/>
</dbReference>
<dbReference type="AlphaFoldDB" id="A0A3B1CAE6"/>
<dbReference type="Gene3D" id="3.10.50.40">
    <property type="match status" value="1"/>
</dbReference>
<sequence>MPLLALSSFLFYSYEKELKVKPVVPDFSTALAHVGGKVITLGDLRAEVGRYKGILSFDEKGNVKESINLKKALLNRMIDDTVLEVEADRRNVSVTPDELESEVGSLLGEYDEAKLGLILSSNDVSFEDWKSALEKRLKIRKLLLLELDSRIKIADKETKDYFNEHAEKFKWPERVRASQIMLEDEATAEKIRKKLLNKGDFAKIAREFSRSPDATAGGDLGYFSRGQMPPEFESVVFELKVGQVSEVIKSIYGFHIFKVVAKEKPRAMKYEDARDRIRKILLIKKREKEFKNWLVEIKKELNIEVDTKPLLASSL</sequence>
<dbReference type="SUPFAM" id="SSF109998">
    <property type="entry name" value="Triger factor/SurA peptide-binding domain-like"/>
    <property type="match status" value="1"/>
</dbReference>
<dbReference type="PROSITE" id="PS50198">
    <property type="entry name" value="PPIC_PPIASE_2"/>
    <property type="match status" value="1"/>
</dbReference>
<organism evidence="2">
    <name type="scientific">hydrothermal vent metagenome</name>
    <dbReference type="NCBI Taxonomy" id="652676"/>
    <lineage>
        <taxon>unclassified sequences</taxon>
        <taxon>metagenomes</taxon>
        <taxon>ecological metagenomes</taxon>
    </lineage>
</organism>
<protein>
    <recommendedName>
        <fullName evidence="1">PpiC domain-containing protein</fullName>
    </recommendedName>
</protein>
<feature type="domain" description="PpiC" evidence="1">
    <location>
        <begin position="172"/>
        <end position="261"/>
    </location>
</feature>
<accession>A0A3B1CAE6</accession>
<proteinExistence type="predicted"/>
<dbReference type="Gene3D" id="1.10.4030.10">
    <property type="entry name" value="Porin chaperone SurA, peptide-binding domain"/>
    <property type="match status" value="1"/>
</dbReference>
<name>A0A3B1CAE6_9ZZZZ</name>
<dbReference type="SUPFAM" id="SSF54534">
    <property type="entry name" value="FKBP-like"/>
    <property type="match status" value="1"/>
</dbReference>